<gene>
    <name evidence="1" type="ORF">PIB30_050440</name>
</gene>
<protein>
    <submittedName>
        <fullName evidence="1">Uncharacterized protein</fullName>
    </submittedName>
</protein>
<evidence type="ECO:0000313" key="2">
    <source>
        <dbReference type="Proteomes" id="UP001341840"/>
    </source>
</evidence>
<organism evidence="1 2">
    <name type="scientific">Stylosanthes scabra</name>
    <dbReference type="NCBI Taxonomy" id="79078"/>
    <lineage>
        <taxon>Eukaryota</taxon>
        <taxon>Viridiplantae</taxon>
        <taxon>Streptophyta</taxon>
        <taxon>Embryophyta</taxon>
        <taxon>Tracheophyta</taxon>
        <taxon>Spermatophyta</taxon>
        <taxon>Magnoliopsida</taxon>
        <taxon>eudicotyledons</taxon>
        <taxon>Gunneridae</taxon>
        <taxon>Pentapetalae</taxon>
        <taxon>rosids</taxon>
        <taxon>fabids</taxon>
        <taxon>Fabales</taxon>
        <taxon>Fabaceae</taxon>
        <taxon>Papilionoideae</taxon>
        <taxon>50 kb inversion clade</taxon>
        <taxon>dalbergioids sensu lato</taxon>
        <taxon>Dalbergieae</taxon>
        <taxon>Pterocarpus clade</taxon>
        <taxon>Stylosanthes</taxon>
    </lineage>
</organism>
<comment type="caution">
    <text evidence="1">The sequence shown here is derived from an EMBL/GenBank/DDBJ whole genome shotgun (WGS) entry which is preliminary data.</text>
</comment>
<reference evidence="1 2" key="1">
    <citation type="journal article" date="2023" name="Plants (Basel)">
        <title>Bridging the Gap: Combining Genomics and Transcriptomics Approaches to Understand Stylosanthes scabra, an Orphan Legume from the Brazilian Caatinga.</title>
        <authorList>
            <person name="Ferreira-Neto J.R.C."/>
            <person name="da Silva M.D."/>
            <person name="Binneck E."/>
            <person name="de Melo N.F."/>
            <person name="da Silva R.H."/>
            <person name="de Melo A.L.T.M."/>
            <person name="Pandolfi V."/>
            <person name="Bustamante F.O."/>
            <person name="Brasileiro-Vidal A.C."/>
            <person name="Benko-Iseppon A.M."/>
        </authorList>
    </citation>
    <scope>NUCLEOTIDE SEQUENCE [LARGE SCALE GENOMIC DNA]</scope>
    <source>
        <tissue evidence="1">Leaves</tissue>
    </source>
</reference>
<proteinExistence type="predicted"/>
<dbReference type="Proteomes" id="UP001341840">
    <property type="component" value="Unassembled WGS sequence"/>
</dbReference>
<dbReference type="EMBL" id="JASCZI010030555">
    <property type="protein sequence ID" value="MED6123582.1"/>
    <property type="molecule type" value="Genomic_DNA"/>
</dbReference>
<sequence>MEKVKQYFSRFHHNGATCPPSPAAAMINKFHAPLTSHLLSLSSSFPPKLWRLVRPPTTMTACPPAAGPLLQRAVSTLRSLIFFFRSLLSCFEVSLVQLCYISSSQSKHVILSSHQQNLTAGVTRILQS</sequence>
<name>A0ABU6RHU1_9FABA</name>
<evidence type="ECO:0000313" key="1">
    <source>
        <dbReference type="EMBL" id="MED6123582.1"/>
    </source>
</evidence>
<keyword evidence="2" id="KW-1185">Reference proteome</keyword>
<accession>A0ABU6RHU1</accession>